<proteinExistence type="predicted"/>
<evidence type="ECO:0000313" key="1">
    <source>
        <dbReference type="EMBL" id="KPW64592.1"/>
    </source>
</evidence>
<reference evidence="2 4" key="2">
    <citation type="submission" date="2018-08" db="EMBL/GenBank/DDBJ databases">
        <title>Recombination of ecologically and evolutionarily significant loci maintains genetic cohesion in the Pseudomonas syringae species complex.</title>
        <authorList>
            <person name="Dillon M."/>
            <person name="Thakur S."/>
            <person name="Almeida R.N.D."/>
            <person name="Weir B.S."/>
            <person name="Guttman D.S."/>
        </authorList>
    </citation>
    <scope>NUCLEOTIDE SEQUENCE [LARGE SCALE GENOMIC DNA]</scope>
    <source>
        <strain evidence="2 4">ICMP 2821</strain>
    </source>
</reference>
<evidence type="ECO:0000313" key="2">
    <source>
        <dbReference type="EMBL" id="RMN22565.1"/>
    </source>
</evidence>
<dbReference type="AlphaFoldDB" id="A0A0P9KHI6"/>
<name>A0A0P9KHI6_PSECA</name>
<dbReference type="EMBL" id="RBOW01000791">
    <property type="protein sequence ID" value="RMN22565.1"/>
    <property type="molecule type" value="Genomic_DNA"/>
</dbReference>
<comment type="caution">
    <text evidence="1">The sequence shown here is derived from an EMBL/GenBank/DDBJ whole genome shotgun (WGS) entry which is preliminary data.</text>
</comment>
<sequence>MCQLAFASVYHTFECLLFVATQPMPALIAHRRVCKLIS</sequence>
<evidence type="ECO:0000313" key="4">
    <source>
        <dbReference type="Proteomes" id="UP000281372"/>
    </source>
</evidence>
<protein>
    <submittedName>
        <fullName evidence="1">Uncharacterized protein</fullName>
    </submittedName>
</protein>
<dbReference type="Proteomes" id="UP000050564">
    <property type="component" value="Unassembled WGS sequence"/>
</dbReference>
<reference evidence="1 3" key="1">
    <citation type="submission" date="2015-09" db="EMBL/GenBank/DDBJ databases">
        <title>Genome announcement of multiple Pseudomonas syringae strains.</title>
        <authorList>
            <person name="Thakur S."/>
            <person name="Wang P.W."/>
            <person name="Gong Y."/>
            <person name="Weir B.S."/>
            <person name="Guttman D.S."/>
        </authorList>
    </citation>
    <scope>NUCLEOTIDE SEQUENCE [LARGE SCALE GENOMIC DNA]</scope>
    <source>
        <strain evidence="1 3">ICMP2823</strain>
    </source>
</reference>
<evidence type="ECO:0000313" key="3">
    <source>
        <dbReference type="Proteomes" id="UP000050564"/>
    </source>
</evidence>
<gene>
    <name evidence="1" type="ORF">ALO81_102148</name>
    <name evidence="2" type="ORF">ALQ64_102371</name>
</gene>
<dbReference type="EMBL" id="LJPX01000614">
    <property type="protein sequence ID" value="KPW64592.1"/>
    <property type="molecule type" value="Genomic_DNA"/>
</dbReference>
<dbReference type="Proteomes" id="UP000281372">
    <property type="component" value="Unassembled WGS sequence"/>
</dbReference>
<accession>A0A0P9KHI6</accession>
<organism evidence="1 3">
    <name type="scientific">Pseudomonas cannabina</name>
    <dbReference type="NCBI Taxonomy" id="86840"/>
    <lineage>
        <taxon>Bacteria</taxon>
        <taxon>Pseudomonadati</taxon>
        <taxon>Pseudomonadota</taxon>
        <taxon>Gammaproteobacteria</taxon>
        <taxon>Pseudomonadales</taxon>
        <taxon>Pseudomonadaceae</taxon>
        <taxon>Pseudomonas</taxon>
    </lineage>
</organism>